<dbReference type="AlphaFoldDB" id="A0A225WN03"/>
<evidence type="ECO:0000313" key="1">
    <source>
        <dbReference type="EMBL" id="OWZ19026.1"/>
    </source>
</evidence>
<sequence length="73" mass="8294">MDRKKSMLDVTLLRPFIGPGVHTKTAHVDVHEWNLFMRRLRVKTGEEQGLALIPHKSDFLSCPYHALVEALAA</sequence>
<accession>A0A225WN03</accession>
<keyword evidence="2" id="KW-1185">Reference proteome</keyword>
<organism evidence="1 2">
    <name type="scientific">Phytophthora megakarya</name>
    <dbReference type="NCBI Taxonomy" id="4795"/>
    <lineage>
        <taxon>Eukaryota</taxon>
        <taxon>Sar</taxon>
        <taxon>Stramenopiles</taxon>
        <taxon>Oomycota</taxon>
        <taxon>Peronosporomycetes</taxon>
        <taxon>Peronosporales</taxon>
        <taxon>Peronosporaceae</taxon>
        <taxon>Phytophthora</taxon>
    </lineage>
</organism>
<dbReference type="EMBL" id="NBNE01000499">
    <property type="protein sequence ID" value="OWZ19026.1"/>
    <property type="molecule type" value="Genomic_DNA"/>
</dbReference>
<comment type="caution">
    <text evidence="1">The sequence shown here is derived from an EMBL/GenBank/DDBJ whole genome shotgun (WGS) entry which is preliminary data.</text>
</comment>
<name>A0A225WN03_9STRA</name>
<protein>
    <submittedName>
        <fullName evidence="1">Uncharacterized protein</fullName>
    </submittedName>
</protein>
<dbReference type="Proteomes" id="UP000198211">
    <property type="component" value="Unassembled WGS sequence"/>
</dbReference>
<gene>
    <name evidence="1" type="ORF">PHMEG_0006786</name>
</gene>
<evidence type="ECO:0000313" key="2">
    <source>
        <dbReference type="Proteomes" id="UP000198211"/>
    </source>
</evidence>
<proteinExistence type="predicted"/>
<reference evidence="2" key="1">
    <citation type="submission" date="2017-03" db="EMBL/GenBank/DDBJ databases">
        <title>Phytopthora megakarya and P. palmivora, two closely related causual agents of cacao black pod achieved similar genome size and gene model numbers by different mechanisms.</title>
        <authorList>
            <person name="Ali S."/>
            <person name="Shao J."/>
            <person name="Larry D.J."/>
            <person name="Kronmiller B."/>
            <person name="Shen D."/>
            <person name="Strem M.D."/>
            <person name="Melnick R.L."/>
            <person name="Guiltinan M.J."/>
            <person name="Tyler B.M."/>
            <person name="Meinhardt L.W."/>
            <person name="Bailey B.A."/>
        </authorList>
    </citation>
    <scope>NUCLEOTIDE SEQUENCE [LARGE SCALE GENOMIC DNA]</scope>
    <source>
        <strain evidence="2">zdho120</strain>
    </source>
</reference>
<dbReference type="OrthoDB" id="125473at2759"/>